<reference evidence="5 6" key="1">
    <citation type="submission" date="2018-04" db="EMBL/GenBank/DDBJ databases">
        <title>Genomic Encyclopedia of Archaeal and Bacterial Type Strains, Phase II (KMG-II): from individual species to whole genera.</title>
        <authorList>
            <person name="Goeker M."/>
        </authorList>
    </citation>
    <scope>NUCLEOTIDE SEQUENCE [LARGE SCALE GENOMIC DNA]</scope>
    <source>
        <strain evidence="5 6">DSM 23382</strain>
    </source>
</reference>
<feature type="domain" description="Predicted membrane protein YciQ-like C-terminal" evidence="4">
    <location>
        <begin position="467"/>
        <end position="587"/>
    </location>
</feature>
<proteinExistence type="predicted"/>
<feature type="transmembrane region" description="Helical" evidence="2">
    <location>
        <begin position="258"/>
        <end position="276"/>
    </location>
</feature>
<feature type="transmembrane region" description="Helical" evidence="2">
    <location>
        <begin position="412"/>
        <end position="435"/>
    </location>
</feature>
<feature type="compositionally biased region" description="Gly residues" evidence="1">
    <location>
        <begin position="648"/>
        <end position="672"/>
    </location>
</feature>
<sequence length="672" mass="72005">MPFSQLRRPGRLRALGSLCATLLVLLGGTLAIAAGPARAEERITDYTSTIRVKPDGTLLVTETITANAEGDQIRRGIYRDFPLVFEDAAGARHKAGFHLVSIKRDGHDEEYKENRNGDGIRIYIGDPNATLANRAHTFEITYETTRQIRFFEDHDELYWNVTGQEWAFPIDQATARVMLPDGVAATKWTAFTGRYGEKGTDWTASPEDGGKTLVFSTTRRLAATEGFSVVVALPKGSIARPTASDRAGFFFLDHRDEILAIGGFTLVVIYFVWAWLRVGRDPRAGTIIPLFEAPEGVSPALADYIHNLGFSGAGWRALSAASISLAVKGYLELVAEGRLEQFGIGSRLTLRPTGKKDGIEHLPPGEAAIMKVLGNRPLTLSKKNGARVQTLGSRFRAAIAAENRNRFFKANVAHWLPGLGLSILAVLLIVVFGDLAEPDLVFLAIVTIVVTVLTITVVRIGIDVIRNRSVAGALQFILIGAMVVIFMSGVGAQIFSIAFTMGGTPLVIVAIVALLCVNVLFYYLMSAPTAHGRAMMDQLEGLKLYLSVAERERLNMNEVPEMSPTRFETLLPYAVALKVEKPWSEAFQNWLTSAAAATTASAAYSPLWYHGHSFAPETFGATMTNTVNAMSQSFTSSLPTPKSSSSGFSGGGGGGGGGGAGGGGGGGGGGGW</sequence>
<evidence type="ECO:0000259" key="4">
    <source>
        <dbReference type="Pfam" id="PF20990"/>
    </source>
</evidence>
<feature type="transmembrane region" description="Helical" evidence="2">
    <location>
        <begin position="505"/>
        <end position="525"/>
    </location>
</feature>
<dbReference type="Pfam" id="PF20990">
    <property type="entry name" value="DUF2207_C"/>
    <property type="match status" value="1"/>
</dbReference>
<protein>
    <submittedName>
        <fullName evidence="5">Putative membrane protein DUF2207</fullName>
    </submittedName>
</protein>
<evidence type="ECO:0000256" key="1">
    <source>
        <dbReference type="SAM" id="MobiDB-lite"/>
    </source>
</evidence>
<feature type="region of interest" description="Disordered" evidence="1">
    <location>
        <begin position="632"/>
        <end position="672"/>
    </location>
</feature>
<keyword evidence="2" id="KW-1133">Transmembrane helix</keyword>
<name>A0A2T5VEP1_9HYPH</name>
<keyword evidence="2" id="KW-0472">Membrane</keyword>
<evidence type="ECO:0000313" key="5">
    <source>
        <dbReference type="EMBL" id="PTW62213.1"/>
    </source>
</evidence>
<organism evidence="5 6">
    <name type="scientific">Breoghania corrubedonensis</name>
    <dbReference type="NCBI Taxonomy" id="665038"/>
    <lineage>
        <taxon>Bacteria</taxon>
        <taxon>Pseudomonadati</taxon>
        <taxon>Pseudomonadota</taxon>
        <taxon>Alphaproteobacteria</taxon>
        <taxon>Hyphomicrobiales</taxon>
        <taxon>Stappiaceae</taxon>
        <taxon>Breoghania</taxon>
    </lineage>
</organism>
<keyword evidence="6" id="KW-1185">Reference proteome</keyword>
<feature type="transmembrane region" description="Helical" evidence="2">
    <location>
        <begin position="474"/>
        <end position="499"/>
    </location>
</feature>
<dbReference type="InterPro" id="IPR048389">
    <property type="entry name" value="YciQ-like_C"/>
</dbReference>
<dbReference type="RefSeq" id="WP_107987811.1">
    <property type="nucleotide sequence ID" value="NZ_QAYG01000001.1"/>
</dbReference>
<keyword evidence="2" id="KW-0812">Transmembrane</keyword>
<feature type="transmembrane region" description="Helical" evidence="2">
    <location>
        <begin position="441"/>
        <end position="462"/>
    </location>
</feature>
<dbReference type="AlphaFoldDB" id="A0A2T5VEP1"/>
<evidence type="ECO:0000259" key="3">
    <source>
        <dbReference type="Pfam" id="PF09972"/>
    </source>
</evidence>
<dbReference type="Proteomes" id="UP000244081">
    <property type="component" value="Unassembled WGS sequence"/>
</dbReference>
<dbReference type="InterPro" id="IPR018702">
    <property type="entry name" value="DUF2207"/>
</dbReference>
<feature type="compositionally biased region" description="Polar residues" evidence="1">
    <location>
        <begin position="632"/>
        <end position="642"/>
    </location>
</feature>
<dbReference type="Pfam" id="PF09972">
    <property type="entry name" value="DUF2207"/>
    <property type="match status" value="1"/>
</dbReference>
<evidence type="ECO:0000256" key="2">
    <source>
        <dbReference type="SAM" id="Phobius"/>
    </source>
</evidence>
<dbReference type="EMBL" id="QAYG01000001">
    <property type="protein sequence ID" value="PTW62213.1"/>
    <property type="molecule type" value="Genomic_DNA"/>
</dbReference>
<gene>
    <name evidence="5" type="ORF">C8N35_101250</name>
</gene>
<feature type="domain" description="DUF2207" evidence="3">
    <location>
        <begin position="42"/>
        <end position="231"/>
    </location>
</feature>
<evidence type="ECO:0000313" key="6">
    <source>
        <dbReference type="Proteomes" id="UP000244081"/>
    </source>
</evidence>
<dbReference type="OrthoDB" id="9767603at2"/>
<accession>A0A2T5VEP1</accession>
<comment type="caution">
    <text evidence="5">The sequence shown here is derived from an EMBL/GenBank/DDBJ whole genome shotgun (WGS) entry which is preliminary data.</text>
</comment>